<reference evidence="1" key="1">
    <citation type="submission" date="2021-06" db="EMBL/GenBank/DDBJ databases">
        <authorList>
            <person name="Kallberg Y."/>
            <person name="Tangrot J."/>
            <person name="Rosling A."/>
        </authorList>
    </citation>
    <scope>NUCLEOTIDE SEQUENCE</scope>
    <source>
        <strain evidence="1">28 12/20/2015</strain>
    </source>
</reference>
<sequence>KTSILDLQALKVAFIGHYSRKKETKTQIHTELLVLKTQATNLNSEEMKRNLVTTSEDHQNLLSVELWESYSISDQDVTKDAFTCYIKEPIAHKNHDPLMWWEN</sequence>
<evidence type="ECO:0000313" key="1">
    <source>
        <dbReference type="EMBL" id="CAG8601053.1"/>
    </source>
</evidence>
<comment type="caution">
    <text evidence="1">The sequence shown here is derived from an EMBL/GenBank/DDBJ whole genome shotgun (WGS) entry which is preliminary data.</text>
</comment>
<feature type="non-terminal residue" evidence="1">
    <location>
        <position position="1"/>
    </location>
</feature>
<dbReference type="EMBL" id="CAJVPW010009103">
    <property type="protein sequence ID" value="CAG8601053.1"/>
    <property type="molecule type" value="Genomic_DNA"/>
</dbReference>
<gene>
    <name evidence="1" type="ORF">SPELUC_LOCUS7119</name>
</gene>
<accession>A0ACA9MNY8</accession>
<keyword evidence="2" id="KW-1185">Reference proteome</keyword>
<protein>
    <submittedName>
        <fullName evidence="1">9864_t:CDS:1</fullName>
    </submittedName>
</protein>
<evidence type="ECO:0000313" key="2">
    <source>
        <dbReference type="Proteomes" id="UP000789366"/>
    </source>
</evidence>
<organism evidence="1 2">
    <name type="scientific">Cetraspora pellucida</name>
    <dbReference type="NCBI Taxonomy" id="1433469"/>
    <lineage>
        <taxon>Eukaryota</taxon>
        <taxon>Fungi</taxon>
        <taxon>Fungi incertae sedis</taxon>
        <taxon>Mucoromycota</taxon>
        <taxon>Glomeromycotina</taxon>
        <taxon>Glomeromycetes</taxon>
        <taxon>Diversisporales</taxon>
        <taxon>Gigasporaceae</taxon>
        <taxon>Cetraspora</taxon>
    </lineage>
</organism>
<name>A0ACA9MNY8_9GLOM</name>
<proteinExistence type="predicted"/>
<dbReference type="Proteomes" id="UP000789366">
    <property type="component" value="Unassembled WGS sequence"/>
</dbReference>